<gene>
    <name evidence="2" type="ORF">LPLAT_LOCUS13960</name>
</gene>
<accession>A0AAV2P9C6</accession>
<feature type="coiled-coil region" evidence="1">
    <location>
        <begin position="395"/>
        <end position="506"/>
    </location>
</feature>
<evidence type="ECO:0000313" key="2">
    <source>
        <dbReference type="EMBL" id="CAL1688942.1"/>
    </source>
</evidence>
<sequence>MMGDKMIDSECDVSKSGEENHFNLQECHVIKELEEELELCKADQNDIRSKLETLCDESNNAMRNFSLQLEGSCNKVCYDKDVQNEEITNLKEQIAHLEAVKKSGDLLWQIWNNDTIRIDQLERDNIKLCKEKLEYEQSHLEEIRAYESKLFKVRDEFAEQQSLWMASKETIETLKQEKYELESNLRDFEKKANQKERNNQQIIQLLTKELSATKAQIEKLKDLNLHSEKELCESKKTVTHVTTRNEETYCKMAEALDLIEIVIKEKSVDLEREAKVMERNSKLEVELAHAAEVHTAKMQEEIAKLKDVHKHDVKKYLLKIKELKSKLEENKTLLDQSKRNSSSMEVQLEQLGKHTEDLMKKSSTKIPGNLPLKSNSDQTFKHADHECNFCNNMCKFQHNFELKQLREEITNLKKNLAISNDKLQQIQQQNPNLKLGEERTEDMIKRCNHLESQLIEATNDKESLATELKSLRTSFDFEIWKRDDERRTLENKIRELEINLQKEMYTRENKSGTSTSPVQVSSQHCAVTTDEATLVLRIENMDEKWRSLLNENLKEQESSITKIKELRDYIKTSRDISERLIPEVKSLARDKDKYFKFYKALYSKNIKQNEIIRTLKTKNDELQKSLCLTNKSVPRECSQNEGNMFYYTYGADGGIQVCIS</sequence>
<dbReference type="EMBL" id="OZ034832">
    <property type="protein sequence ID" value="CAL1688942.1"/>
    <property type="molecule type" value="Genomic_DNA"/>
</dbReference>
<protein>
    <submittedName>
        <fullName evidence="2">Uncharacterized protein</fullName>
    </submittedName>
</protein>
<keyword evidence="1" id="KW-0175">Coiled coil</keyword>
<evidence type="ECO:0000256" key="1">
    <source>
        <dbReference type="SAM" id="Coils"/>
    </source>
</evidence>
<organism evidence="2 3">
    <name type="scientific">Lasius platythorax</name>
    <dbReference type="NCBI Taxonomy" id="488582"/>
    <lineage>
        <taxon>Eukaryota</taxon>
        <taxon>Metazoa</taxon>
        <taxon>Ecdysozoa</taxon>
        <taxon>Arthropoda</taxon>
        <taxon>Hexapoda</taxon>
        <taxon>Insecta</taxon>
        <taxon>Pterygota</taxon>
        <taxon>Neoptera</taxon>
        <taxon>Endopterygota</taxon>
        <taxon>Hymenoptera</taxon>
        <taxon>Apocrita</taxon>
        <taxon>Aculeata</taxon>
        <taxon>Formicoidea</taxon>
        <taxon>Formicidae</taxon>
        <taxon>Formicinae</taxon>
        <taxon>Lasius</taxon>
        <taxon>Lasius</taxon>
    </lineage>
</organism>
<keyword evidence="3" id="KW-1185">Reference proteome</keyword>
<evidence type="ECO:0000313" key="3">
    <source>
        <dbReference type="Proteomes" id="UP001497644"/>
    </source>
</evidence>
<feature type="coiled-coil region" evidence="1">
    <location>
        <begin position="171"/>
        <end position="230"/>
    </location>
</feature>
<feature type="coiled-coil region" evidence="1">
    <location>
        <begin position="80"/>
        <end position="138"/>
    </location>
</feature>
<feature type="coiled-coil region" evidence="1">
    <location>
        <begin position="313"/>
        <end position="340"/>
    </location>
</feature>
<reference evidence="2" key="1">
    <citation type="submission" date="2024-04" db="EMBL/GenBank/DDBJ databases">
        <authorList>
            <consortium name="Molecular Ecology Group"/>
        </authorList>
    </citation>
    <scope>NUCLEOTIDE SEQUENCE</scope>
</reference>
<proteinExistence type="predicted"/>
<name>A0AAV2P9C6_9HYME</name>
<dbReference type="AlphaFoldDB" id="A0AAV2P9C6"/>
<dbReference type="Proteomes" id="UP001497644">
    <property type="component" value="Chromosome 9"/>
</dbReference>